<dbReference type="Proteomes" id="UP000035681">
    <property type="component" value="Unplaced"/>
</dbReference>
<keyword evidence="2" id="KW-1185">Reference proteome</keyword>
<dbReference type="InterPro" id="IPR035940">
    <property type="entry name" value="CAP_sf"/>
</dbReference>
<evidence type="ECO:0000259" key="1">
    <source>
        <dbReference type="SMART" id="SM00198"/>
    </source>
</evidence>
<organism evidence="2 3">
    <name type="scientific">Strongyloides stercoralis</name>
    <name type="common">Threadworm</name>
    <dbReference type="NCBI Taxonomy" id="6248"/>
    <lineage>
        <taxon>Eukaryota</taxon>
        <taxon>Metazoa</taxon>
        <taxon>Ecdysozoa</taxon>
        <taxon>Nematoda</taxon>
        <taxon>Chromadorea</taxon>
        <taxon>Rhabditida</taxon>
        <taxon>Tylenchina</taxon>
        <taxon>Panagrolaimomorpha</taxon>
        <taxon>Strongyloidoidea</taxon>
        <taxon>Strongyloididae</taxon>
        <taxon>Strongyloides</taxon>
    </lineage>
</organism>
<proteinExistence type="predicted"/>
<dbReference type="InterPro" id="IPR001283">
    <property type="entry name" value="CRISP-related"/>
</dbReference>
<protein>
    <submittedName>
        <fullName evidence="3">SCP domain-containing protein</fullName>
    </submittedName>
</protein>
<accession>A0AAF5I3T4</accession>
<reference evidence="3" key="1">
    <citation type="submission" date="2024-02" db="UniProtKB">
        <authorList>
            <consortium name="WormBaseParasite"/>
        </authorList>
    </citation>
    <scope>IDENTIFICATION</scope>
</reference>
<feature type="domain" description="SCP" evidence="1">
    <location>
        <begin position="91"/>
        <end position="218"/>
    </location>
</feature>
<dbReference type="Gene3D" id="3.40.33.10">
    <property type="entry name" value="CAP"/>
    <property type="match status" value="1"/>
</dbReference>
<dbReference type="PANTHER" id="PTHR10334">
    <property type="entry name" value="CYSTEINE-RICH SECRETORY PROTEIN-RELATED"/>
    <property type="match status" value="1"/>
</dbReference>
<evidence type="ECO:0000313" key="3">
    <source>
        <dbReference type="WBParaSite" id="TCONS_00015510.p1"/>
    </source>
</evidence>
<dbReference type="SUPFAM" id="SSF55797">
    <property type="entry name" value="PR-1-like"/>
    <property type="match status" value="1"/>
</dbReference>
<dbReference type="InterPro" id="IPR014044">
    <property type="entry name" value="CAP_dom"/>
</dbReference>
<dbReference type="SMART" id="SM00198">
    <property type="entry name" value="SCP"/>
    <property type="match status" value="1"/>
</dbReference>
<dbReference type="Pfam" id="PF00188">
    <property type="entry name" value="CAP"/>
    <property type="match status" value="1"/>
</dbReference>
<dbReference type="AlphaFoldDB" id="A0AAF5I3T4"/>
<evidence type="ECO:0000313" key="2">
    <source>
        <dbReference type="Proteomes" id="UP000035681"/>
    </source>
</evidence>
<name>A0AAF5I3T4_STRER</name>
<dbReference type="WBParaSite" id="TCONS_00015510.p1">
    <property type="protein sequence ID" value="TCONS_00015510.p1"/>
    <property type="gene ID" value="XLOC_009919"/>
</dbReference>
<sequence length="232" mass="27388">VELKLSHLYIKMVLEYMLLMENDLELLQQLKNTIKEKANFQKRPIRRIPQKPIFRKVTKKSITINRPIVTNPLPTQLLITTTTVPKIDKFASLKAIYYQVINDYRNRHQSPSLKVTQSLEERAEKCAKRYAEEQDEWDNPDPRYGRNLGRARGLLDDVIGFWYRESNDIDFNAPEWTDDTKNFITMIWKSATDVGCAVVHNEEYYVCCQYFQIGNVEDEAVLRENVLEPRRD</sequence>